<evidence type="ECO:0000313" key="5">
    <source>
        <dbReference type="RefSeq" id="XP_070855104.1"/>
    </source>
</evidence>
<name>A0AB40DM92_DROSZ</name>
<accession>A0AB40DM92</accession>
<keyword evidence="2" id="KW-1185">Reference proteome</keyword>
<gene>
    <name evidence="3 4 5" type="primary">LOC136117629</name>
</gene>
<sequence>MSSRKEHSTERFLSFLTFLIQTLFLVFPPDLSAVRLPVRRGLHKDLWEEENPVGDWSQDAIRYIVGFWGQTVAAVDVSDCPLDRSPASASRKETHQPPPAGCNSHTKGFT</sequence>
<evidence type="ECO:0000313" key="4">
    <source>
        <dbReference type="RefSeq" id="XP_065724672.1"/>
    </source>
</evidence>
<proteinExistence type="predicted"/>
<evidence type="ECO:0000313" key="3">
    <source>
        <dbReference type="RefSeq" id="XP_065724671.1"/>
    </source>
</evidence>
<dbReference type="RefSeq" id="XP_070855104.1">
    <property type="nucleotide sequence ID" value="XM_070999003.1"/>
</dbReference>
<dbReference type="AlphaFoldDB" id="A0AB40DM92"/>
<protein>
    <submittedName>
        <fullName evidence="3 4">Uncharacterized protein LOC136117629 isoform X1</fullName>
    </submittedName>
    <submittedName>
        <fullName evidence="5">Uncharacterized protein isoform X1</fullName>
    </submittedName>
</protein>
<evidence type="ECO:0000313" key="2">
    <source>
        <dbReference type="Proteomes" id="UP001652628"/>
    </source>
</evidence>
<feature type="region of interest" description="Disordered" evidence="1">
    <location>
        <begin position="84"/>
        <end position="110"/>
    </location>
</feature>
<organism evidence="2 4">
    <name type="scientific">Drosophila suzukii</name>
    <name type="common">Spotted-wing drosophila fruit fly</name>
    <dbReference type="NCBI Taxonomy" id="28584"/>
    <lineage>
        <taxon>Eukaryota</taxon>
        <taxon>Metazoa</taxon>
        <taxon>Ecdysozoa</taxon>
        <taxon>Arthropoda</taxon>
        <taxon>Hexapoda</taxon>
        <taxon>Insecta</taxon>
        <taxon>Pterygota</taxon>
        <taxon>Neoptera</taxon>
        <taxon>Endopterygota</taxon>
        <taxon>Diptera</taxon>
        <taxon>Brachycera</taxon>
        <taxon>Muscomorpha</taxon>
        <taxon>Ephydroidea</taxon>
        <taxon>Drosophilidae</taxon>
        <taxon>Drosophila</taxon>
        <taxon>Sophophora</taxon>
    </lineage>
</organism>
<dbReference type="Proteomes" id="UP001652628">
    <property type="component" value="Unplaced"/>
</dbReference>
<reference evidence="3 4" key="1">
    <citation type="submission" date="2025-04" db="UniProtKB">
        <authorList>
            <consortium name="RefSeq"/>
        </authorList>
    </citation>
    <scope>IDENTIFICATION</scope>
    <source>
        <strain evidence="3 4">WT10</strain>
        <tissue evidence="3 4">Whole body</tissue>
    </source>
</reference>
<dbReference type="RefSeq" id="XP_065724672.1">
    <property type="nucleotide sequence ID" value="XM_065868600.1"/>
</dbReference>
<dbReference type="GeneID" id="136117629"/>
<dbReference type="RefSeq" id="XP_065724671.1">
    <property type="nucleotide sequence ID" value="XM_065868599.1"/>
</dbReference>
<evidence type="ECO:0000256" key="1">
    <source>
        <dbReference type="SAM" id="MobiDB-lite"/>
    </source>
</evidence>